<dbReference type="UniPathway" id="UPA00219"/>
<comment type="similarity">
    <text evidence="10">Belongs to the MurCDEF family. MurF subfamily.</text>
</comment>
<evidence type="ECO:0000256" key="6">
    <source>
        <dbReference type="ARBA" id="ARBA00022960"/>
    </source>
</evidence>
<dbReference type="AlphaFoldDB" id="A0A8J2ZRD8"/>
<dbReference type="GO" id="GO:0005737">
    <property type="term" value="C:cytoplasm"/>
    <property type="evidence" value="ECO:0007669"/>
    <property type="project" value="UniProtKB-SubCell"/>
</dbReference>
<dbReference type="PANTHER" id="PTHR43024">
    <property type="entry name" value="UDP-N-ACETYLMURAMOYL-TRIPEPTIDE--D-ALANYL-D-ALANINE LIGASE"/>
    <property type="match status" value="1"/>
</dbReference>
<dbReference type="EMBL" id="BMFV01000001">
    <property type="protein sequence ID" value="GGH74502.1"/>
    <property type="molecule type" value="Genomic_DNA"/>
</dbReference>
<dbReference type="Gene3D" id="3.40.1390.10">
    <property type="entry name" value="MurE/MurF, N-terminal domain"/>
    <property type="match status" value="1"/>
</dbReference>
<accession>A0A8J2ZRD8</accession>
<dbReference type="InterPro" id="IPR004101">
    <property type="entry name" value="Mur_ligase_C"/>
</dbReference>
<feature type="binding site" evidence="10">
    <location>
        <begin position="115"/>
        <end position="121"/>
    </location>
    <ligand>
        <name>ATP</name>
        <dbReference type="ChEBI" id="CHEBI:30616"/>
    </ligand>
</feature>
<keyword evidence="9 10" id="KW-0961">Cell wall biogenesis/degradation</keyword>
<evidence type="ECO:0000256" key="3">
    <source>
        <dbReference type="ARBA" id="ARBA00022618"/>
    </source>
</evidence>
<dbReference type="GO" id="GO:0009252">
    <property type="term" value="P:peptidoglycan biosynthetic process"/>
    <property type="evidence" value="ECO:0007669"/>
    <property type="project" value="UniProtKB-UniRule"/>
</dbReference>
<dbReference type="InterPro" id="IPR005863">
    <property type="entry name" value="UDP-N-AcMur_synth"/>
</dbReference>
<dbReference type="PANTHER" id="PTHR43024:SF1">
    <property type="entry name" value="UDP-N-ACETYLMURAMOYL-TRIPEPTIDE--D-ALANYL-D-ALANINE LIGASE"/>
    <property type="match status" value="1"/>
</dbReference>
<keyword evidence="6 10" id="KW-0133">Cell shape</keyword>
<keyword evidence="8 10" id="KW-0131">Cell cycle</keyword>
<evidence type="ECO:0000259" key="13">
    <source>
        <dbReference type="Pfam" id="PF08245"/>
    </source>
</evidence>
<dbReference type="Proteomes" id="UP000656813">
    <property type="component" value="Unassembled WGS sequence"/>
</dbReference>
<keyword evidence="15" id="KW-1185">Reference proteome</keyword>
<dbReference type="GO" id="GO:0005524">
    <property type="term" value="F:ATP binding"/>
    <property type="evidence" value="ECO:0007669"/>
    <property type="project" value="UniProtKB-UniRule"/>
</dbReference>
<dbReference type="Pfam" id="PF08245">
    <property type="entry name" value="Mur_ligase_M"/>
    <property type="match status" value="1"/>
</dbReference>
<proteinExistence type="inferred from homology"/>
<organism evidence="14 15">
    <name type="scientific">Pullulanibacillus pueri</name>
    <dbReference type="NCBI Taxonomy" id="1437324"/>
    <lineage>
        <taxon>Bacteria</taxon>
        <taxon>Bacillati</taxon>
        <taxon>Bacillota</taxon>
        <taxon>Bacilli</taxon>
        <taxon>Bacillales</taxon>
        <taxon>Sporolactobacillaceae</taxon>
        <taxon>Pullulanibacillus</taxon>
    </lineage>
</organism>
<evidence type="ECO:0000256" key="4">
    <source>
        <dbReference type="ARBA" id="ARBA00022741"/>
    </source>
</evidence>
<feature type="domain" description="Mur ligase central" evidence="13">
    <location>
        <begin position="113"/>
        <end position="294"/>
    </location>
</feature>
<evidence type="ECO:0000256" key="1">
    <source>
        <dbReference type="ARBA" id="ARBA00022490"/>
    </source>
</evidence>
<protein>
    <recommendedName>
        <fullName evidence="10 11">UDP-N-acetylmuramoyl-tripeptide--D-alanyl-D-alanine ligase</fullName>
        <ecNumber evidence="10 11">6.3.2.10</ecNumber>
    </recommendedName>
    <alternativeName>
        <fullName evidence="10">D-alanyl-D-alanine-adding enzyme</fullName>
    </alternativeName>
</protein>
<dbReference type="InterPro" id="IPR036615">
    <property type="entry name" value="Mur_ligase_C_dom_sf"/>
</dbReference>
<dbReference type="Gene3D" id="3.90.190.20">
    <property type="entry name" value="Mur ligase, C-terminal domain"/>
    <property type="match status" value="1"/>
</dbReference>
<evidence type="ECO:0000259" key="12">
    <source>
        <dbReference type="Pfam" id="PF02875"/>
    </source>
</evidence>
<dbReference type="Pfam" id="PF02875">
    <property type="entry name" value="Mur_ligase_C"/>
    <property type="match status" value="1"/>
</dbReference>
<keyword evidence="4 10" id="KW-0547">Nucleotide-binding</keyword>
<keyword evidence="2 10" id="KW-0436">Ligase</keyword>
<evidence type="ECO:0000256" key="7">
    <source>
        <dbReference type="ARBA" id="ARBA00022984"/>
    </source>
</evidence>
<dbReference type="NCBIfam" id="TIGR01143">
    <property type="entry name" value="murF"/>
    <property type="match status" value="1"/>
</dbReference>
<evidence type="ECO:0000256" key="5">
    <source>
        <dbReference type="ARBA" id="ARBA00022840"/>
    </source>
</evidence>
<keyword evidence="1 10" id="KW-0963">Cytoplasm</keyword>
<reference evidence="14" key="2">
    <citation type="submission" date="2020-09" db="EMBL/GenBank/DDBJ databases">
        <authorList>
            <person name="Sun Q."/>
            <person name="Zhou Y."/>
        </authorList>
    </citation>
    <scope>NUCLEOTIDE SEQUENCE</scope>
    <source>
        <strain evidence="14">CGMCC 1.12777</strain>
    </source>
</reference>
<dbReference type="GO" id="GO:0051301">
    <property type="term" value="P:cell division"/>
    <property type="evidence" value="ECO:0007669"/>
    <property type="project" value="UniProtKB-KW"/>
</dbReference>
<comment type="catalytic activity">
    <reaction evidence="10 11">
        <text>D-alanyl-D-alanine + UDP-N-acetyl-alpha-D-muramoyl-L-alanyl-gamma-D-glutamyl-meso-2,6-diaminopimelate + ATP = UDP-N-acetyl-alpha-D-muramoyl-L-alanyl-gamma-D-glutamyl-meso-2,6-diaminopimeloyl-D-alanyl-D-alanine + ADP + phosphate + H(+)</text>
        <dbReference type="Rhea" id="RHEA:28374"/>
        <dbReference type="ChEBI" id="CHEBI:15378"/>
        <dbReference type="ChEBI" id="CHEBI:30616"/>
        <dbReference type="ChEBI" id="CHEBI:43474"/>
        <dbReference type="ChEBI" id="CHEBI:57822"/>
        <dbReference type="ChEBI" id="CHEBI:61386"/>
        <dbReference type="ChEBI" id="CHEBI:83905"/>
        <dbReference type="ChEBI" id="CHEBI:456216"/>
        <dbReference type="EC" id="6.3.2.10"/>
    </reaction>
</comment>
<reference evidence="14" key="1">
    <citation type="journal article" date="2014" name="Int. J. Syst. Evol. Microbiol.">
        <title>Complete genome sequence of Corynebacterium casei LMG S-19264T (=DSM 44701T), isolated from a smear-ripened cheese.</title>
        <authorList>
            <consortium name="US DOE Joint Genome Institute (JGI-PGF)"/>
            <person name="Walter F."/>
            <person name="Albersmeier A."/>
            <person name="Kalinowski J."/>
            <person name="Ruckert C."/>
        </authorList>
    </citation>
    <scope>NUCLEOTIDE SEQUENCE</scope>
    <source>
        <strain evidence="14">CGMCC 1.12777</strain>
    </source>
</reference>
<dbReference type="SUPFAM" id="SSF53244">
    <property type="entry name" value="MurD-like peptide ligases, peptide-binding domain"/>
    <property type="match status" value="1"/>
</dbReference>
<evidence type="ECO:0000256" key="9">
    <source>
        <dbReference type="ARBA" id="ARBA00023316"/>
    </source>
</evidence>
<evidence type="ECO:0000313" key="14">
    <source>
        <dbReference type="EMBL" id="GGH74502.1"/>
    </source>
</evidence>
<dbReference type="HAMAP" id="MF_02019">
    <property type="entry name" value="MurF"/>
    <property type="match status" value="1"/>
</dbReference>
<dbReference type="GO" id="GO:0047480">
    <property type="term" value="F:UDP-N-acetylmuramoyl-tripeptide-D-alanyl-D-alanine ligase activity"/>
    <property type="evidence" value="ECO:0007669"/>
    <property type="project" value="UniProtKB-UniRule"/>
</dbReference>
<keyword evidence="7 10" id="KW-0573">Peptidoglycan synthesis</keyword>
<dbReference type="Gene3D" id="3.40.1190.10">
    <property type="entry name" value="Mur-like, catalytic domain"/>
    <property type="match status" value="1"/>
</dbReference>
<feature type="domain" description="Mur ligase C-terminal" evidence="12">
    <location>
        <begin position="316"/>
        <end position="442"/>
    </location>
</feature>
<sequence length="460" mass="50303">MGIRVELLRALTKSENSIKAIEGMDTLEISTDSRQKVENSLFIPIVGEYFDGHDHLFEAKENGAVAALWQEGKPVPRDLEQDFPLFFVEDTLVGLQTLATMHRHDVAPIVIGITGSNGKTTTKEIVASLLSSTYKVHKTKGNLNNHIGVPLTLLAMPADCEVCVLEMGMNHFGEISLLSQIAEPDVSIITNIGESHIEFLGSRAGIAKAKLEILEGMKQEGTLIIDGDEPLLTQAEAIGKNRITCGYGSSNDYVISSLQTKSEGSVFTVNGKSYNMPLLGAHNVKNTTYAIALAYKLHLTEPVIEDKLKRLESTSMRLETLSGKLGTLLINDAYNASPTSMKAAVDTVKQLSGFKKRVIVLGDMYELGDDEEALHREVAEVITEPITQVITIGEKAQWIADECRRIEQSTLEVISFSKKEEALPLLFDQLGRDTVMLFKASRLAGLETLIDALKDGGDES</sequence>
<dbReference type="EC" id="6.3.2.10" evidence="10 11"/>
<name>A0A8J2ZRD8_9BACL</name>
<comment type="subcellular location">
    <subcellularLocation>
        <location evidence="10 11">Cytoplasm</location>
    </subcellularLocation>
</comment>
<evidence type="ECO:0000313" key="15">
    <source>
        <dbReference type="Proteomes" id="UP000656813"/>
    </source>
</evidence>
<evidence type="ECO:0000256" key="2">
    <source>
        <dbReference type="ARBA" id="ARBA00022598"/>
    </source>
</evidence>
<keyword evidence="3 10" id="KW-0132">Cell division</keyword>
<dbReference type="GO" id="GO:0071555">
    <property type="term" value="P:cell wall organization"/>
    <property type="evidence" value="ECO:0007669"/>
    <property type="project" value="UniProtKB-KW"/>
</dbReference>
<keyword evidence="5 10" id="KW-0067">ATP-binding</keyword>
<comment type="pathway">
    <text evidence="10 11">Cell wall biogenesis; peptidoglycan biosynthesis.</text>
</comment>
<dbReference type="SUPFAM" id="SSF63418">
    <property type="entry name" value="MurE/MurF N-terminal domain"/>
    <property type="match status" value="1"/>
</dbReference>
<dbReference type="InterPro" id="IPR035911">
    <property type="entry name" value="MurE/MurF_N"/>
</dbReference>
<dbReference type="InterPro" id="IPR013221">
    <property type="entry name" value="Mur_ligase_cen"/>
</dbReference>
<comment type="function">
    <text evidence="10 11">Involved in cell wall formation. Catalyzes the final step in the synthesis of UDP-N-acetylmuramoyl-pentapeptide, the precursor of murein.</text>
</comment>
<dbReference type="InterPro" id="IPR051046">
    <property type="entry name" value="MurCDEF_CellWall_CoF430Synth"/>
</dbReference>
<dbReference type="RefSeq" id="WP_188495287.1">
    <property type="nucleotide sequence ID" value="NZ_BMFV01000001.1"/>
</dbReference>
<evidence type="ECO:0000256" key="11">
    <source>
        <dbReference type="RuleBase" id="RU004136"/>
    </source>
</evidence>
<dbReference type="SUPFAM" id="SSF53623">
    <property type="entry name" value="MurD-like peptide ligases, catalytic domain"/>
    <property type="match status" value="1"/>
</dbReference>
<comment type="caution">
    <text evidence="14">The sequence shown here is derived from an EMBL/GenBank/DDBJ whole genome shotgun (WGS) entry which is preliminary data.</text>
</comment>
<dbReference type="GO" id="GO:0008360">
    <property type="term" value="P:regulation of cell shape"/>
    <property type="evidence" value="ECO:0007669"/>
    <property type="project" value="UniProtKB-KW"/>
</dbReference>
<evidence type="ECO:0000256" key="10">
    <source>
        <dbReference type="HAMAP-Rule" id="MF_02019"/>
    </source>
</evidence>
<evidence type="ECO:0000256" key="8">
    <source>
        <dbReference type="ARBA" id="ARBA00023306"/>
    </source>
</evidence>
<dbReference type="InterPro" id="IPR036565">
    <property type="entry name" value="Mur-like_cat_sf"/>
</dbReference>
<gene>
    <name evidence="10 14" type="primary">murF</name>
    <name evidence="14" type="ORF">GCM10007096_02800</name>
</gene>